<dbReference type="HOGENOM" id="CLU_1420376_0_0_10"/>
<dbReference type="eggNOG" id="ENOG502Z8QY">
    <property type="taxonomic scope" value="Bacteria"/>
</dbReference>
<reference evidence="1" key="2">
    <citation type="journal article" date="2015" name="Genome Biol. Evol.">
        <title>Complete Genome Sequence and Transcriptomic Analysis of the Novel Pathogen Elizabethkingia anophelis in Response to Oxidative Stress.</title>
        <authorList>
            <person name="Li Y."/>
            <person name="Liu Y."/>
            <person name="Chew S.C."/>
            <person name="Tay M."/>
            <person name="Salido M.M."/>
            <person name="Teo J."/>
            <person name="Lauro F.M."/>
            <person name="Givskov M."/>
            <person name="Yang L."/>
        </authorList>
    </citation>
    <scope>NUCLEOTIDE SEQUENCE</scope>
    <source>
        <strain evidence="1">NUHP1</strain>
    </source>
</reference>
<protein>
    <recommendedName>
        <fullName evidence="3">GIY-YIG domain-containing protein</fullName>
    </recommendedName>
</protein>
<dbReference type="Proteomes" id="UP000028933">
    <property type="component" value="Chromosome"/>
</dbReference>
<evidence type="ECO:0000313" key="2">
    <source>
        <dbReference type="Proteomes" id="UP000028933"/>
    </source>
</evidence>
<organism evidence="1 2">
    <name type="scientific">Elizabethkingia anophelis NUHP1</name>
    <dbReference type="NCBI Taxonomy" id="1338011"/>
    <lineage>
        <taxon>Bacteria</taxon>
        <taxon>Pseudomonadati</taxon>
        <taxon>Bacteroidota</taxon>
        <taxon>Flavobacteriia</taxon>
        <taxon>Flavobacteriales</taxon>
        <taxon>Weeksellaceae</taxon>
        <taxon>Elizabethkingia</taxon>
    </lineage>
</organism>
<gene>
    <name evidence="1" type="ORF">BD94_3200</name>
</gene>
<dbReference type="STRING" id="1338011.BD94_3200"/>
<evidence type="ECO:0000313" key="1">
    <source>
        <dbReference type="EMBL" id="AIL46975.1"/>
    </source>
</evidence>
<dbReference type="EMBL" id="CP007547">
    <property type="protein sequence ID" value="AIL46975.1"/>
    <property type="molecule type" value="Genomic_DNA"/>
</dbReference>
<dbReference type="RefSeq" id="WP_024566305.1">
    <property type="nucleotide sequence ID" value="NZ_CP007547.1"/>
</dbReference>
<evidence type="ECO:0008006" key="3">
    <source>
        <dbReference type="Google" id="ProtNLM"/>
    </source>
</evidence>
<name>A0A077EN29_9FLAO</name>
<sequence length="191" mass="22170">MKLDTVDILGQSEKFLLKAARQISKITINPLAEVSFHSSEFRNKVILKDYSDKIPQSKRPLIYIISLQTKAVLPALIRNFEEYHRTNIQRTKNVDRVNLARHNKTASKVLYVGSSTTDFRTRIKNHLGTEGIRTYSMHLCKWDNGLDYNLNISAFELIGENTEKIDRFLVEIIEQQFWEELRPVFGKKSGL</sequence>
<reference evidence="1" key="1">
    <citation type="journal article" date="2013" name="Lancet">
        <title>First case of E anophelis outbreak in an intensive-care unit.</title>
        <authorList>
            <person name="Teo J."/>
            <person name="Tan S.Y."/>
            <person name="Tay M."/>
            <person name="Ding Y."/>
            <person name="Kjelleberg S."/>
            <person name="Givskov M."/>
            <person name="Lin R.T."/>
            <person name="Yang L."/>
        </authorList>
    </citation>
    <scope>NUCLEOTIDE SEQUENCE [LARGE SCALE GENOMIC DNA]</scope>
    <source>
        <strain evidence="1">NUHP1</strain>
    </source>
</reference>
<dbReference type="AlphaFoldDB" id="A0A077EN29"/>
<accession>A0A077EN29</accession>
<dbReference type="KEGG" id="eao:BD94_3200"/>
<proteinExistence type="predicted"/>